<evidence type="ECO:0000256" key="15">
    <source>
        <dbReference type="ARBA" id="ARBA00023201"/>
    </source>
</evidence>
<feature type="transmembrane region" description="Helical" evidence="16">
    <location>
        <begin position="6"/>
        <end position="25"/>
    </location>
</feature>
<dbReference type="InterPro" id="IPR010204">
    <property type="entry name" value="NqrC"/>
</dbReference>
<evidence type="ECO:0000313" key="20">
    <source>
        <dbReference type="Proteomes" id="UP000537126"/>
    </source>
</evidence>
<keyword evidence="13 16" id="KW-0830">Ubiquinone</keyword>
<sequence>MRQSNLYLVIYAAALTAICGALLAFTSESLKPKQKANQEIERKTIILKTAGLDLAQWSDVQKLYEERVKSYVVNYEGKVVEGIHAEAVEVAKEFKKPVEERLLPVYEVSNEQGEAIAYVLPMYGNGLWDAIWGYIALAPDMNTVVGVSFDHKSETPGLGARITTEEVQQRFVGKKIFNEKDEIVGVEMQKGEVGNEAYADKPHKVDGMSGATLTGKGVNQMIYDYMKAYERFLRSKRTTQNA</sequence>
<comment type="catalytic activity">
    <reaction evidence="16 17">
        <text>a ubiquinone + n Na(+)(in) + NADH + H(+) = a ubiquinol + n Na(+)(out) + NAD(+)</text>
        <dbReference type="Rhea" id="RHEA:47748"/>
        <dbReference type="Rhea" id="RHEA-COMP:9565"/>
        <dbReference type="Rhea" id="RHEA-COMP:9566"/>
        <dbReference type="ChEBI" id="CHEBI:15378"/>
        <dbReference type="ChEBI" id="CHEBI:16389"/>
        <dbReference type="ChEBI" id="CHEBI:17976"/>
        <dbReference type="ChEBI" id="CHEBI:29101"/>
        <dbReference type="ChEBI" id="CHEBI:57540"/>
        <dbReference type="ChEBI" id="CHEBI:57945"/>
        <dbReference type="EC" id="7.2.1.1"/>
    </reaction>
</comment>
<proteinExistence type="inferred from homology"/>
<organism evidence="19 20">
    <name type="scientific">Thermonema lapsum</name>
    <dbReference type="NCBI Taxonomy" id="28195"/>
    <lineage>
        <taxon>Bacteria</taxon>
        <taxon>Pseudomonadati</taxon>
        <taxon>Bacteroidota</taxon>
        <taxon>Cytophagia</taxon>
        <taxon>Cytophagales</taxon>
        <taxon>Thermonemataceae</taxon>
        <taxon>Thermonema</taxon>
    </lineage>
</organism>
<evidence type="ECO:0000256" key="4">
    <source>
        <dbReference type="ARBA" id="ARBA00022553"/>
    </source>
</evidence>
<keyword evidence="5 16" id="KW-0285">Flavoprotein</keyword>
<keyword evidence="3" id="KW-0997">Cell inner membrane</keyword>
<keyword evidence="14 16" id="KW-0472">Membrane</keyword>
<gene>
    <name evidence="16" type="primary">nqrC</name>
    <name evidence="19" type="ORF">FHS56_000581</name>
</gene>
<keyword evidence="11 16" id="KW-0915">Sodium</keyword>
<keyword evidence="4 16" id="KW-0597">Phosphoprotein</keyword>
<dbReference type="PIRSF" id="PIRSF009437">
    <property type="entry name" value="NQR-1_subunit_C"/>
    <property type="match status" value="1"/>
</dbReference>
<evidence type="ECO:0000256" key="16">
    <source>
        <dbReference type="HAMAP-Rule" id="MF_00427"/>
    </source>
</evidence>
<accession>A0A846MNR3</accession>
<dbReference type="EC" id="7.2.1.1" evidence="16 17"/>
<name>A0A846MNR3_9BACT</name>
<dbReference type="InterPro" id="IPR007329">
    <property type="entry name" value="FMN-bd"/>
</dbReference>
<dbReference type="SMART" id="SM00900">
    <property type="entry name" value="FMN_bind"/>
    <property type="match status" value="1"/>
</dbReference>
<keyword evidence="19" id="KW-0560">Oxidoreductase</keyword>
<keyword evidence="15 16" id="KW-0739">Sodium transport</keyword>
<dbReference type="HAMAP" id="MF_00427">
    <property type="entry name" value="NqrC"/>
    <property type="match status" value="1"/>
</dbReference>
<reference evidence="19 20" key="1">
    <citation type="submission" date="2020-03" db="EMBL/GenBank/DDBJ databases">
        <title>Genomic Encyclopedia of Type Strains, Phase IV (KMG-IV): sequencing the most valuable type-strain genomes for metagenomic binning, comparative biology and taxonomic classification.</title>
        <authorList>
            <person name="Goeker M."/>
        </authorList>
    </citation>
    <scope>NUCLEOTIDE SEQUENCE [LARGE SCALE GENOMIC DNA]</scope>
    <source>
        <strain evidence="19 20">DSM 5718</strain>
    </source>
</reference>
<evidence type="ECO:0000259" key="18">
    <source>
        <dbReference type="SMART" id="SM00900"/>
    </source>
</evidence>
<keyword evidence="10 16" id="KW-0520">NAD</keyword>
<dbReference type="AlphaFoldDB" id="A0A846MNR3"/>
<comment type="subcellular location">
    <subcellularLocation>
        <location evidence="16">Cell membrane</location>
        <topology evidence="16">Single-pass membrane protein</topology>
    </subcellularLocation>
</comment>
<dbReference type="EMBL" id="JAASRN010000001">
    <property type="protein sequence ID" value="NIK73095.1"/>
    <property type="molecule type" value="Genomic_DNA"/>
</dbReference>
<keyword evidence="6 16" id="KW-0288">FMN</keyword>
<evidence type="ECO:0000256" key="2">
    <source>
        <dbReference type="ARBA" id="ARBA00022475"/>
    </source>
</evidence>
<evidence type="ECO:0000256" key="8">
    <source>
        <dbReference type="ARBA" id="ARBA00022967"/>
    </source>
</evidence>
<keyword evidence="2 16" id="KW-1003">Cell membrane</keyword>
<dbReference type="RefSeq" id="WP_166918371.1">
    <property type="nucleotide sequence ID" value="NZ_JAASRN010000001.1"/>
</dbReference>
<comment type="caution">
    <text evidence="19">The sequence shown here is derived from an EMBL/GenBank/DDBJ whole genome shotgun (WGS) entry which is preliminary data.</text>
</comment>
<evidence type="ECO:0000256" key="10">
    <source>
        <dbReference type="ARBA" id="ARBA00023027"/>
    </source>
</evidence>
<protein>
    <recommendedName>
        <fullName evidence="16 17">Na(+)-translocating NADH-quinone reductase subunit C</fullName>
        <shortName evidence="16 17">Na(+)-NQR subunit C</shortName>
        <shortName evidence="16 17">Na(+)-translocating NQR subunit C</shortName>
        <ecNumber evidence="16 17">7.2.1.1</ecNumber>
    </recommendedName>
    <alternativeName>
        <fullName evidence="16 17">NQR complex subunit C</fullName>
    </alternativeName>
    <alternativeName>
        <fullName evidence="16 17">NQR-1 subunit C</fullName>
    </alternativeName>
</protein>
<dbReference type="GO" id="GO:0010181">
    <property type="term" value="F:FMN binding"/>
    <property type="evidence" value="ECO:0007669"/>
    <property type="project" value="UniProtKB-UniRule"/>
</dbReference>
<evidence type="ECO:0000256" key="11">
    <source>
        <dbReference type="ARBA" id="ARBA00023053"/>
    </source>
</evidence>
<evidence type="ECO:0000256" key="1">
    <source>
        <dbReference type="ARBA" id="ARBA00022448"/>
    </source>
</evidence>
<dbReference type="NCBIfam" id="TIGR01938">
    <property type="entry name" value="nqrC"/>
    <property type="match status" value="1"/>
</dbReference>
<evidence type="ECO:0000256" key="12">
    <source>
        <dbReference type="ARBA" id="ARBA00023065"/>
    </source>
</evidence>
<feature type="domain" description="FMN-binding" evidence="18">
    <location>
        <begin position="126"/>
        <end position="229"/>
    </location>
</feature>
<evidence type="ECO:0000256" key="9">
    <source>
        <dbReference type="ARBA" id="ARBA00022989"/>
    </source>
</evidence>
<dbReference type="GO" id="GO:0006814">
    <property type="term" value="P:sodium ion transport"/>
    <property type="evidence" value="ECO:0007669"/>
    <property type="project" value="UniProtKB-UniRule"/>
</dbReference>
<evidence type="ECO:0000256" key="3">
    <source>
        <dbReference type="ARBA" id="ARBA00022519"/>
    </source>
</evidence>
<keyword evidence="12 16" id="KW-0406">Ion transport</keyword>
<keyword evidence="1 16" id="KW-0813">Transport</keyword>
<comment type="subunit">
    <text evidence="16 17">Composed of six subunits; NqrA, NqrB, NqrC, NqrD, NqrE and NqrF.</text>
</comment>
<dbReference type="GO" id="GO:0016655">
    <property type="term" value="F:oxidoreductase activity, acting on NAD(P)H, quinone or similar compound as acceptor"/>
    <property type="evidence" value="ECO:0007669"/>
    <property type="project" value="UniProtKB-UniRule"/>
</dbReference>
<evidence type="ECO:0000256" key="14">
    <source>
        <dbReference type="ARBA" id="ARBA00023136"/>
    </source>
</evidence>
<keyword evidence="20" id="KW-1185">Reference proteome</keyword>
<evidence type="ECO:0000256" key="5">
    <source>
        <dbReference type="ARBA" id="ARBA00022630"/>
    </source>
</evidence>
<dbReference type="PANTHER" id="PTHR37838:SF1">
    <property type="entry name" value="NA(+)-TRANSLOCATING NADH-QUINONE REDUCTASE SUBUNIT C"/>
    <property type="match status" value="1"/>
</dbReference>
<evidence type="ECO:0000256" key="6">
    <source>
        <dbReference type="ARBA" id="ARBA00022643"/>
    </source>
</evidence>
<keyword evidence="8 16" id="KW-1278">Translocase</keyword>
<comment type="function">
    <text evidence="16">NQR complex catalyzes the reduction of ubiquinone-1 to ubiquinol by two successive reactions, coupled with the transport of Na(+) ions from the cytoplasm to the periplasm. NqrA to NqrE are probably involved in the second step, the conversion of ubisemiquinone to ubiquinol.</text>
</comment>
<keyword evidence="9 16" id="KW-1133">Transmembrane helix</keyword>
<evidence type="ECO:0000313" key="19">
    <source>
        <dbReference type="EMBL" id="NIK73095.1"/>
    </source>
</evidence>
<keyword evidence="7 16" id="KW-0812">Transmembrane</keyword>
<dbReference type="PANTHER" id="PTHR37838">
    <property type="entry name" value="NA(+)-TRANSLOCATING NADH-QUINONE REDUCTASE SUBUNIT C"/>
    <property type="match status" value="1"/>
</dbReference>
<evidence type="ECO:0000256" key="13">
    <source>
        <dbReference type="ARBA" id="ARBA00023075"/>
    </source>
</evidence>
<dbReference type="Pfam" id="PF04205">
    <property type="entry name" value="FMN_bind"/>
    <property type="match status" value="1"/>
</dbReference>
<dbReference type="GO" id="GO:0005886">
    <property type="term" value="C:plasma membrane"/>
    <property type="evidence" value="ECO:0007669"/>
    <property type="project" value="UniProtKB-SubCell"/>
</dbReference>
<feature type="modified residue" description="FMN phosphoryl threonine" evidence="16">
    <location>
        <position position="212"/>
    </location>
</feature>
<comment type="similarity">
    <text evidence="16 17">Belongs to the NqrC family.</text>
</comment>
<comment type="cofactor">
    <cofactor evidence="16 17">
        <name>FMN</name>
        <dbReference type="ChEBI" id="CHEBI:58210"/>
    </cofactor>
</comment>
<evidence type="ECO:0000256" key="7">
    <source>
        <dbReference type="ARBA" id="ARBA00022692"/>
    </source>
</evidence>
<dbReference type="Proteomes" id="UP000537126">
    <property type="component" value="Unassembled WGS sequence"/>
</dbReference>
<evidence type="ECO:0000256" key="17">
    <source>
        <dbReference type="PIRNR" id="PIRNR009437"/>
    </source>
</evidence>
<comment type="caution">
    <text evidence="16">Lacks conserved residue(s) required for the propagation of feature annotation.</text>
</comment>